<keyword evidence="1" id="KW-0472">Membrane</keyword>
<dbReference type="Proteomes" id="UP000612282">
    <property type="component" value="Unassembled WGS sequence"/>
</dbReference>
<dbReference type="InterPro" id="IPR000845">
    <property type="entry name" value="Nucleoside_phosphorylase_d"/>
</dbReference>
<evidence type="ECO:0000313" key="4">
    <source>
        <dbReference type="Proteomes" id="UP000612282"/>
    </source>
</evidence>
<evidence type="ECO:0000259" key="2">
    <source>
        <dbReference type="Pfam" id="PF01048"/>
    </source>
</evidence>
<dbReference type="Gene3D" id="3.40.50.1580">
    <property type="entry name" value="Nucleoside phosphorylase domain"/>
    <property type="match status" value="1"/>
</dbReference>
<feature type="domain" description="Nucleoside phosphorylase" evidence="2">
    <location>
        <begin position="413"/>
        <end position="611"/>
    </location>
</feature>
<comment type="caution">
    <text evidence="3">The sequence shown here is derived from an EMBL/GenBank/DDBJ whole genome shotgun (WGS) entry which is preliminary data.</text>
</comment>
<dbReference type="Pfam" id="PF01048">
    <property type="entry name" value="PNP_UDP_1"/>
    <property type="match status" value="1"/>
</dbReference>
<feature type="transmembrane region" description="Helical" evidence="1">
    <location>
        <begin position="98"/>
        <end position="117"/>
    </location>
</feature>
<gene>
    <name evidence="3" type="ORF">Aco03nite_000900</name>
</gene>
<dbReference type="InterPro" id="IPR035994">
    <property type="entry name" value="Nucleoside_phosphorylase_sf"/>
</dbReference>
<dbReference type="SUPFAM" id="SSF53167">
    <property type="entry name" value="Purine and uridine phosphorylases"/>
    <property type="match status" value="1"/>
</dbReference>
<dbReference type="PANTHER" id="PTHR46832:SF1">
    <property type="entry name" value="5'-METHYLTHIOADENOSINE_S-ADENOSYLHOMOCYSTEINE NUCLEOSIDASE"/>
    <property type="match status" value="1"/>
</dbReference>
<evidence type="ECO:0000313" key="3">
    <source>
        <dbReference type="EMBL" id="GID51686.1"/>
    </source>
</evidence>
<organism evidence="3 4">
    <name type="scientific">Actinoplanes couchii</name>
    <dbReference type="NCBI Taxonomy" id="403638"/>
    <lineage>
        <taxon>Bacteria</taxon>
        <taxon>Bacillati</taxon>
        <taxon>Actinomycetota</taxon>
        <taxon>Actinomycetes</taxon>
        <taxon>Micromonosporales</taxon>
        <taxon>Micromonosporaceae</taxon>
        <taxon>Actinoplanes</taxon>
    </lineage>
</organism>
<accession>A0ABQ3WZR9</accession>
<protein>
    <recommendedName>
        <fullName evidence="2">Nucleoside phosphorylase domain-containing protein</fullName>
    </recommendedName>
</protein>
<proteinExistence type="predicted"/>
<reference evidence="3 4" key="1">
    <citation type="submission" date="2021-01" db="EMBL/GenBank/DDBJ databases">
        <title>Whole genome shotgun sequence of Actinoplanes couchii NBRC 106145.</title>
        <authorList>
            <person name="Komaki H."/>
            <person name="Tamura T."/>
        </authorList>
    </citation>
    <scope>NUCLEOTIDE SEQUENCE [LARGE SCALE GENOMIC DNA]</scope>
    <source>
        <strain evidence="3 4">NBRC 106145</strain>
    </source>
</reference>
<keyword evidence="1" id="KW-0812">Transmembrane</keyword>
<feature type="transmembrane region" description="Helical" evidence="1">
    <location>
        <begin position="123"/>
        <end position="145"/>
    </location>
</feature>
<dbReference type="RefSeq" id="WP_203792418.1">
    <property type="nucleotide sequence ID" value="NZ_BAAAQE010000090.1"/>
</dbReference>
<dbReference type="EMBL" id="BOMG01000003">
    <property type="protein sequence ID" value="GID51686.1"/>
    <property type="molecule type" value="Genomic_DNA"/>
</dbReference>
<feature type="transmembrane region" description="Helical" evidence="1">
    <location>
        <begin position="260"/>
        <end position="278"/>
    </location>
</feature>
<name>A0ABQ3WZR9_9ACTN</name>
<keyword evidence="1" id="KW-1133">Transmembrane helix</keyword>
<evidence type="ECO:0000256" key="1">
    <source>
        <dbReference type="SAM" id="Phobius"/>
    </source>
</evidence>
<feature type="transmembrane region" description="Helical" evidence="1">
    <location>
        <begin position="329"/>
        <end position="350"/>
    </location>
</feature>
<dbReference type="PANTHER" id="PTHR46832">
    <property type="entry name" value="5'-METHYLTHIOADENOSINE/S-ADENOSYLHOMOCYSTEINE NUCLEOSIDASE"/>
    <property type="match status" value="1"/>
</dbReference>
<sequence>MSVSPDLKACREAARAVRATPFWRQVRDTVRPPGVAIHRSRPPLGLLLYAAARDGRLVWRSADEFALLEPPIARGREWAGSDAGRTWSGRLDRWWDHLVFGVPPVLLLVLSVPTSFVPQVGKLLALLLVGVALLYISGQMTVGLIPRTLRRMRGTPDDSARGLHWTVVLAHLTDPAKADRLLRVALERSQQLTRANIRPDVAEGTHALMCLERAITTAEARKAVSVAPSATGSGPDRPGVYVVLDGGGFQPPDPGAHRPISFIPVLLAGTALVVGVVAQLTADAEAAACAAARDCAAHPATWIDAVTWLINRMFLDDAGLAPATRQARIFGWLMPPLALVVLLCLAVAGWRQASTFKKRQERTDIHLSTTINRRIRVLVLTVLDVERDAVISAVTAVNGRQPEPDTMNGYPVFRLGRLGDQDTEVLVAQSAQGTATPAAMTLTAERLIPVVNPDYVILAGICFGLWSRQWDGGKQEIGDVVVSEYVQNIDHQKVTDRGTIWRGERVQASTPLYLALKAATYGWTGRPVHFGTVLSGNTLVSSAKLRAKLRRQFPEASAGEMELTGVYVTTAGRRSGWIMVKGISDWGTGELTDDTRREASGAAAAFIVRALTFGALPVPSKS</sequence>
<keyword evidence="4" id="KW-1185">Reference proteome</keyword>